<dbReference type="EnsemblPlants" id="AUR62026514-RA">
    <property type="protein sequence ID" value="AUR62026514-RA:cds"/>
    <property type="gene ID" value="AUR62026514"/>
</dbReference>
<dbReference type="InterPro" id="IPR002213">
    <property type="entry name" value="UDP_glucos_trans"/>
</dbReference>
<protein>
    <submittedName>
        <fullName evidence="4">Uncharacterized protein</fullName>
    </submittedName>
</protein>
<dbReference type="InterPro" id="IPR050481">
    <property type="entry name" value="UDP-glycosyltransf_plant"/>
</dbReference>
<accession>A0A803MBP7</accession>
<dbReference type="PROSITE" id="PS00375">
    <property type="entry name" value="UDPGT"/>
    <property type="match status" value="1"/>
</dbReference>
<dbReference type="InterPro" id="IPR035595">
    <property type="entry name" value="UDP_glycos_trans_CS"/>
</dbReference>
<proteinExistence type="inferred from homology"/>
<reference evidence="4" key="1">
    <citation type="journal article" date="2017" name="Nature">
        <title>The genome of Chenopodium quinoa.</title>
        <authorList>
            <person name="Jarvis D.E."/>
            <person name="Ho Y.S."/>
            <person name="Lightfoot D.J."/>
            <person name="Schmoeckel S.M."/>
            <person name="Li B."/>
            <person name="Borm T.J.A."/>
            <person name="Ohyanagi H."/>
            <person name="Mineta K."/>
            <person name="Michell C.T."/>
            <person name="Saber N."/>
            <person name="Kharbatia N.M."/>
            <person name="Rupper R.R."/>
            <person name="Sharp A.R."/>
            <person name="Dally N."/>
            <person name="Boughton B.A."/>
            <person name="Woo Y.H."/>
            <person name="Gao G."/>
            <person name="Schijlen E.G.W.M."/>
            <person name="Guo X."/>
            <person name="Momin A.A."/>
            <person name="Negrao S."/>
            <person name="Al-Babili S."/>
            <person name="Gehring C."/>
            <person name="Roessner U."/>
            <person name="Jung C."/>
            <person name="Murphy K."/>
            <person name="Arold S.T."/>
            <person name="Gojobori T."/>
            <person name="van der Linden C.G."/>
            <person name="van Loo E.N."/>
            <person name="Jellen E.N."/>
            <person name="Maughan P.J."/>
            <person name="Tester M."/>
        </authorList>
    </citation>
    <scope>NUCLEOTIDE SEQUENCE [LARGE SCALE GENOMIC DNA]</scope>
    <source>
        <strain evidence="4">cv. PI 614886</strain>
    </source>
</reference>
<dbReference type="Pfam" id="PF00201">
    <property type="entry name" value="UDPGT"/>
    <property type="match status" value="2"/>
</dbReference>
<sequence>MKETQLKVLMHPWLAMGHFIPYLHLANKYAERGHIVTLLLPNKAKNLLQSKNLHPSFITLHTITIPHVHPLPPGTETASDIPFHLQTHLATALDLTRVEFESILVSFQPNLVVYDFTYWVPEAVAASGSQAKCVAYSIVSAVAMAFTMVPSRDPPKDKAVVEEDACVANAPPGYPSSTVIIDPRTMIRSLHVPFGEGVTFYERITTSLRCSDAIAIKTCREIEGKYCDFLSKQFNKPILLSGLDLPKPNGPSETILEAHWTDWLSQFSPRSVVFCVFGSQVILDVAQFQELLLGFEMTNLPFLVAFKPPTGYATVEEAFPEGFGRRVGDRGVVTGEWVQQPQILAHPSVGCFVSHCGSGSIWECMMSKNQIVLMPQLHEQFLFTKIFTTELKVAVEVERGEDGMWVSRESLSKAIKSVMGENSEISGLVKKNHEIWRQKLAQPVLMSGYFDKFVKDLQVLVIHPLPPGTETCSDIPFHLQTHLATALDLTRVEFESIFVRLQPDLVFYDFTYWVPEAVVASGSQAKCVAYYIVSTAALAFSMVLSRDPQKDRAAVEEDACVACAPPGYPSSTVILTDPKRMLGLYMPFGEGVTFYERITTSLKSSDVIAIKTCREIEDKYCDYLSKQYDNKPILLSGLDLPEPQEAELETRWENWLRQFKPGTVVFCVFGSQVVLDVDQFQELLLGFEMTKLPFLVAFKPPTGCSTVEEAFPEGFTDRICDRGVVTGEWVQQQQILEHPSVGCFVSHCGSGSIWEAILSKNQTVLIPQLRDQVLFSKIFTTELKVAVEVVRGEDGMWVSKESLSKAIKSVMDENSEISGLVKKNHDILRQKLAQPGLMSGYFDKFVKDLQALVSNNV</sequence>
<dbReference type="GO" id="GO:0035251">
    <property type="term" value="F:UDP-glucosyltransferase activity"/>
    <property type="evidence" value="ECO:0007669"/>
    <property type="project" value="InterPro"/>
</dbReference>
<organism evidence="4 5">
    <name type="scientific">Chenopodium quinoa</name>
    <name type="common">Quinoa</name>
    <dbReference type="NCBI Taxonomy" id="63459"/>
    <lineage>
        <taxon>Eukaryota</taxon>
        <taxon>Viridiplantae</taxon>
        <taxon>Streptophyta</taxon>
        <taxon>Embryophyta</taxon>
        <taxon>Tracheophyta</taxon>
        <taxon>Spermatophyta</taxon>
        <taxon>Magnoliopsida</taxon>
        <taxon>eudicotyledons</taxon>
        <taxon>Gunneridae</taxon>
        <taxon>Pentapetalae</taxon>
        <taxon>Caryophyllales</taxon>
        <taxon>Chenopodiaceae</taxon>
        <taxon>Chenopodioideae</taxon>
        <taxon>Atripliceae</taxon>
        <taxon>Chenopodium</taxon>
    </lineage>
</organism>
<dbReference type="Gramene" id="AUR62026514-RA">
    <property type="protein sequence ID" value="AUR62026514-RA:cds"/>
    <property type="gene ID" value="AUR62026514"/>
</dbReference>
<dbReference type="FunFam" id="3.40.50.2000:FF:000087">
    <property type="entry name" value="Glycosyltransferase"/>
    <property type="match status" value="1"/>
</dbReference>
<evidence type="ECO:0000256" key="2">
    <source>
        <dbReference type="ARBA" id="ARBA00009995"/>
    </source>
</evidence>
<dbReference type="AlphaFoldDB" id="A0A803MBP7"/>
<comment type="pathway">
    <text evidence="1">Secondary metabolite biosynthesis; terpenoid biosynthesis.</text>
</comment>
<dbReference type="PANTHER" id="PTHR48049">
    <property type="entry name" value="GLYCOSYLTRANSFERASE"/>
    <property type="match status" value="1"/>
</dbReference>
<dbReference type="FunFam" id="3.40.50.2000:FF:000037">
    <property type="entry name" value="Glycosyltransferase"/>
    <property type="match status" value="2"/>
</dbReference>
<dbReference type="SUPFAM" id="SSF53756">
    <property type="entry name" value="UDP-Glycosyltransferase/glycogen phosphorylase"/>
    <property type="match status" value="2"/>
</dbReference>
<dbReference type="CDD" id="cd03784">
    <property type="entry name" value="GT1_Gtf-like"/>
    <property type="match status" value="2"/>
</dbReference>
<comment type="similarity">
    <text evidence="2">Belongs to the UDP-glycosyltransferase family.</text>
</comment>
<name>A0A803MBP7_CHEQI</name>
<evidence type="ECO:0000256" key="1">
    <source>
        <dbReference type="ARBA" id="ARBA00004721"/>
    </source>
</evidence>
<evidence type="ECO:0000313" key="4">
    <source>
        <dbReference type="EnsemblPlants" id="AUR62026514-RA:cds"/>
    </source>
</evidence>
<dbReference type="Proteomes" id="UP000596660">
    <property type="component" value="Unplaced"/>
</dbReference>
<reference evidence="4" key="2">
    <citation type="submission" date="2021-03" db="UniProtKB">
        <authorList>
            <consortium name="EnsemblPlants"/>
        </authorList>
    </citation>
    <scope>IDENTIFICATION</scope>
</reference>
<keyword evidence="5" id="KW-1185">Reference proteome</keyword>
<evidence type="ECO:0000313" key="5">
    <source>
        <dbReference type="Proteomes" id="UP000596660"/>
    </source>
</evidence>
<dbReference type="Gene3D" id="3.40.50.2000">
    <property type="entry name" value="Glycogen Phosphorylase B"/>
    <property type="match status" value="4"/>
</dbReference>
<keyword evidence="3" id="KW-0808">Transferase</keyword>
<dbReference type="OMA" id="NDMFTKE"/>
<dbReference type="PANTHER" id="PTHR48049:SF91">
    <property type="entry name" value="UDP-GLYCOSYLTRANSFERASE 79B7-RELATED"/>
    <property type="match status" value="1"/>
</dbReference>
<evidence type="ECO:0000256" key="3">
    <source>
        <dbReference type="ARBA" id="ARBA00022679"/>
    </source>
</evidence>